<protein>
    <submittedName>
        <fullName evidence="4">DUF4355 domain-containing protein</fullName>
    </submittedName>
</protein>
<accession>A0AAJ5EEM1</accession>
<evidence type="ECO:0000313" key="3">
    <source>
        <dbReference type="EMBL" id="QCA28250.1"/>
    </source>
</evidence>
<dbReference type="EMBL" id="CP038865">
    <property type="protein sequence ID" value="QCA28250.1"/>
    <property type="molecule type" value="Genomic_DNA"/>
</dbReference>
<evidence type="ECO:0000256" key="2">
    <source>
        <dbReference type="SAM" id="MobiDB-lite"/>
    </source>
</evidence>
<reference evidence="3 5" key="2">
    <citation type="journal article" date="2020" name="Int. J. Syst. Evol. Microbiol.">
        <title>Vagococcus xieshaowenii sp. nov., isolated from snow finch (Montifringilla taczanowskii) cloacal content.</title>
        <authorList>
            <person name="Ge Y."/>
            <person name="Yang J."/>
            <person name="Lai X.H."/>
            <person name="Zhang G."/>
            <person name="Jin D."/>
            <person name="Lu S."/>
            <person name="Wang B."/>
            <person name="Huang Y."/>
            <person name="Huang Y."/>
            <person name="Ren Z."/>
            <person name="Zhang X."/>
            <person name="Xu J."/>
        </authorList>
    </citation>
    <scope>NUCLEOTIDE SEQUENCE [LARGE SCALE GENOMIC DNA]</scope>
    <source>
        <strain evidence="3">Personal::cf-49</strain>
        <strain evidence="5">personal::cf-49</strain>
    </source>
</reference>
<evidence type="ECO:0000313" key="6">
    <source>
        <dbReference type="Proteomes" id="UP000297725"/>
    </source>
</evidence>
<proteinExistence type="predicted"/>
<evidence type="ECO:0000313" key="4">
    <source>
        <dbReference type="EMBL" id="TFZ41904.1"/>
    </source>
</evidence>
<evidence type="ECO:0000313" key="5">
    <source>
        <dbReference type="Proteomes" id="UP000296883"/>
    </source>
</evidence>
<keyword evidence="5" id="KW-1185">Reference proteome</keyword>
<feature type="coiled-coil region" evidence="1">
    <location>
        <begin position="28"/>
        <end position="83"/>
    </location>
</feature>
<dbReference type="Pfam" id="PF14265">
    <property type="entry name" value="DUF4355"/>
    <property type="match status" value="1"/>
</dbReference>
<feature type="region of interest" description="Disordered" evidence="2">
    <location>
        <begin position="124"/>
        <end position="145"/>
    </location>
</feature>
<sequence>MSEFKIIETQEDLDRIINARLARQKETLEKQFGDYDQIKTRNAELENEVTSLKTAMEETSAASKTHEQLVADLESKIAGYEKASIRQRVALQNGLPIEFADRLAGEDEESIKADAERLSSFFKPSQPVAPLKSVEPNVQEDEDADLRKMLQNLTNRGE</sequence>
<organism evidence="4 6">
    <name type="scientific">Vagococcus xieshaowenii</name>
    <dbReference type="NCBI Taxonomy" id="2562451"/>
    <lineage>
        <taxon>Bacteria</taxon>
        <taxon>Bacillati</taxon>
        <taxon>Bacillota</taxon>
        <taxon>Bacilli</taxon>
        <taxon>Lactobacillales</taxon>
        <taxon>Enterococcaceae</taxon>
        <taxon>Vagococcus</taxon>
    </lineage>
</organism>
<dbReference type="Proteomes" id="UP000296883">
    <property type="component" value="Chromosome"/>
</dbReference>
<dbReference type="EMBL" id="SRHU01000018">
    <property type="protein sequence ID" value="TFZ41904.1"/>
    <property type="molecule type" value="Genomic_DNA"/>
</dbReference>
<dbReference type="RefSeq" id="WP_135254292.1">
    <property type="nucleotide sequence ID" value="NZ_CP038865.1"/>
</dbReference>
<reference evidence="4 6" key="1">
    <citation type="submission" date="2019-03" db="EMBL/GenBank/DDBJ databases">
        <title>Vagococcus sp. was isolated fron gut of Carduelis flavirostris.</title>
        <authorList>
            <person name="Ge Y."/>
        </authorList>
    </citation>
    <scope>NUCLEOTIDE SEQUENCE [LARGE SCALE GENOMIC DNA]</scope>
    <source>
        <strain evidence="4 6">CF-210</strain>
    </source>
</reference>
<dbReference type="AlphaFoldDB" id="A0AAJ5EEM1"/>
<evidence type="ECO:0000256" key="1">
    <source>
        <dbReference type="SAM" id="Coils"/>
    </source>
</evidence>
<gene>
    <name evidence="4" type="ORF">E4031_04740</name>
    <name evidence="3" type="ORF">E4Z98_02560</name>
</gene>
<dbReference type="Proteomes" id="UP000297725">
    <property type="component" value="Unassembled WGS sequence"/>
</dbReference>
<keyword evidence="1" id="KW-0175">Coiled coil</keyword>
<name>A0AAJ5EEM1_9ENTE</name>
<dbReference type="InterPro" id="IPR025580">
    <property type="entry name" value="Gp46"/>
</dbReference>